<evidence type="ECO:0000313" key="2">
    <source>
        <dbReference type="Proteomes" id="UP000255265"/>
    </source>
</evidence>
<name>A0A370FPG0_9BURK</name>
<dbReference type="EMBL" id="QQAV01000001">
    <property type="protein sequence ID" value="RDI28774.1"/>
    <property type="molecule type" value="Genomic_DNA"/>
</dbReference>
<evidence type="ECO:0008006" key="3">
    <source>
        <dbReference type="Google" id="ProtNLM"/>
    </source>
</evidence>
<sequence length="111" mass="12221">MFVPMDGEDQQTEIPPSFLALYADARQRLREPLAVVRQRYELCEDLAQLLTGQALGLSQSGTVSDQEVLQRCLAGLRSTDSGLGADEAGWTVQRLAELLGWGWTSSPDRPD</sequence>
<comment type="caution">
    <text evidence="1">The sequence shown here is derived from an EMBL/GenBank/DDBJ whole genome shotgun (WGS) entry which is preliminary data.</text>
</comment>
<dbReference type="Proteomes" id="UP000255265">
    <property type="component" value="Unassembled WGS sequence"/>
</dbReference>
<protein>
    <recommendedName>
        <fullName evidence="3">ATPase with chaperone activity</fullName>
    </recommendedName>
</protein>
<reference evidence="1 2" key="1">
    <citation type="submission" date="2018-07" db="EMBL/GenBank/DDBJ databases">
        <title>Genomic Encyclopedia of Type Strains, Phase IV (KMG-IV): sequencing the most valuable type-strain genomes for metagenomic binning, comparative biology and taxonomic classification.</title>
        <authorList>
            <person name="Goeker M."/>
        </authorList>
    </citation>
    <scope>NUCLEOTIDE SEQUENCE [LARGE SCALE GENOMIC DNA]</scope>
    <source>
        <strain evidence="1 2">DSM 21352</strain>
    </source>
</reference>
<gene>
    <name evidence="1" type="ORF">DFR41_101530</name>
</gene>
<proteinExistence type="predicted"/>
<organism evidence="1 2">
    <name type="scientific">Pseudacidovorax intermedius</name>
    <dbReference type="NCBI Taxonomy" id="433924"/>
    <lineage>
        <taxon>Bacteria</taxon>
        <taxon>Pseudomonadati</taxon>
        <taxon>Pseudomonadota</taxon>
        <taxon>Betaproteobacteria</taxon>
        <taxon>Burkholderiales</taxon>
        <taxon>Comamonadaceae</taxon>
        <taxon>Pseudacidovorax</taxon>
    </lineage>
</organism>
<keyword evidence="2" id="KW-1185">Reference proteome</keyword>
<dbReference type="AlphaFoldDB" id="A0A370FPG0"/>
<evidence type="ECO:0000313" key="1">
    <source>
        <dbReference type="EMBL" id="RDI28774.1"/>
    </source>
</evidence>
<accession>A0A370FPG0</accession>